<feature type="non-terminal residue" evidence="2">
    <location>
        <position position="210"/>
    </location>
</feature>
<accession>X0YY12</accession>
<feature type="transmembrane region" description="Helical" evidence="1">
    <location>
        <begin position="140"/>
        <end position="157"/>
    </location>
</feature>
<reference evidence="2" key="1">
    <citation type="journal article" date="2014" name="Front. Microbiol.">
        <title>High frequency of phylogenetically diverse reductive dehalogenase-homologous genes in deep subseafloor sedimentary metagenomes.</title>
        <authorList>
            <person name="Kawai M."/>
            <person name="Futagami T."/>
            <person name="Toyoda A."/>
            <person name="Takaki Y."/>
            <person name="Nishi S."/>
            <person name="Hori S."/>
            <person name="Arai W."/>
            <person name="Tsubouchi T."/>
            <person name="Morono Y."/>
            <person name="Uchiyama I."/>
            <person name="Ito T."/>
            <person name="Fujiyama A."/>
            <person name="Inagaki F."/>
            <person name="Takami H."/>
        </authorList>
    </citation>
    <scope>NUCLEOTIDE SEQUENCE</scope>
    <source>
        <strain evidence="2">Expedition CK06-06</strain>
    </source>
</reference>
<evidence type="ECO:0008006" key="3">
    <source>
        <dbReference type="Google" id="ProtNLM"/>
    </source>
</evidence>
<sequence>MELQPNRLSWPVRAALGCVLVLLALLAMRQVASLDAGFHLQVGNSILAGEGWPDNDRFTFTVTDHAYIDTSWGYQVVLSVIERHLGAPGMVLFHVGLVLATFVLVIRTARLVAGDETILVPLVFLGVVASEMRYEVRPELMSYFFLALVLYLLHRQVEVRATPLWLLPLIFLVWANCHSLFILGWCALVCFTAGLWLRDRRLDRRLLGWV</sequence>
<gene>
    <name evidence="2" type="ORF">S01H1_62512</name>
</gene>
<keyword evidence="1" id="KW-0472">Membrane</keyword>
<dbReference type="AlphaFoldDB" id="X0YY12"/>
<evidence type="ECO:0000256" key="1">
    <source>
        <dbReference type="SAM" id="Phobius"/>
    </source>
</evidence>
<dbReference type="EMBL" id="BARS01041064">
    <property type="protein sequence ID" value="GAG41426.1"/>
    <property type="molecule type" value="Genomic_DNA"/>
</dbReference>
<proteinExistence type="predicted"/>
<feature type="transmembrane region" description="Helical" evidence="1">
    <location>
        <begin position="169"/>
        <end position="197"/>
    </location>
</feature>
<comment type="caution">
    <text evidence="2">The sequence shown here is derived from an EMBL/GenBank/DDBJ whole genome shotgun (WGS) entry which is preliminary data.</text>
</comment>
<feature type="transmembrane region" description="Helical" evidence="1">
    <location>
        <begin position="85"/>
        <end position="106"/>
    </location>
</feature>
<keyword evidence="1" id="KW-1133">Transmembrane helix</keyword>
<name>X0YY12_9ZZZZ</name>
<keyword evidence="1" id="KW-0812">Transmembrane</keyword>
<organism evidence="2">
    <name type="scientific">marine sediment metagenome</name>
    <dbReference type="NCBI Taxonomy" id="412755"/>
    <lineage>
        <taxon>unclassified sequences</taxon>
        <taxon>metagenomes</taxon>
        <taxon>ecological metagenomes</taxon>
    </lineage>
</organism>
<evidence type="ECO:0000313" key="2">
    <source>
        <dbReference type="EMBL" id="GAG41426.1"/>
    </source>
</evidence>
<protein>
    <recommendedName>
        <fullName evidence="3">Glycosyltransferase RgtA/B/C/D-like domain-containing protein</fullName>
    </recommendedName>
</protein>